<proteinExistence type="predicted"/>
<dbReference type="EMBL" id="JAACFV010000007">
    <property type="protein sequence ID" value="KAF7513108.1"/>
    <property type="molecule type" value="Genomic_DNA"/>
</dbReference>
<accession>A0A8H7APY8</accession>
<keyword evidence="3" id="KW-1185">Reference proteome</keyword>
<organism evidence="2 3">
    <name type="scientific">Endocarpon pusillum</name>
    <dbReference type="NCBI Taxonomy" id="364733"/>
    <lineage>
        <taxon>Eukaryota</taxon>
        <taxon>Fungi</taxon>
        <taxon>Dikarya</taxon>
        <taxon>Ascomycota</taxon>
        <taxon>Pezizomycotina</taxon>
        <taxon>Eurotiomycetes</taxon>
        <taxon>Chaetothyriomycetidae</taxon>
        <taxon>Verrucariales</taxon>
        <taxon>Verrucariaceae</taxon>
        <taxon>Endocarpon</taxon>
    </lineage>
</organism>
<protein>
    <submittedName>
        <fullName evidence="2">Uncharacterized protein</fullName>
    </submittedName>
</protein>
<evidence type="ECO:0000313" key="2">
    <source>
        <dbReference type="EMBL" id="KAF7513108.1"/>
    </source>
</evidence>
<comment type="caution">
    <text evidence="2">The sequence shown here is derived from an EMBL/GenBank/DDBJ whole genome shotgun (WGS) entry which is preliminary data.</text>
</comment>
<name>A0A8H7APY8_9EURO</name>
<dbReference type="AlphaFoldDB" id="A0A8H7APY8"/>
<feature type="region of interest" description="Disordered" evidence="1">
    <location>
        <begin position="55"/>
        <end position="85"/>
    </location>
</feature>
<dbReference type="Proteomes" id="UP000606974">
    <property type="component" value="Unassembled WGS sequence"/>
</dbReference>
<reference evidence="2" key="1">
    <citation type="submission" date="2020-02" db="EMBL/GenBank/DDBJ databases">
        <authorList>
            <person name="Palmer J.M."/>
        </authorList>
    </citation>
    <scope>NUCLEOTIDE SEQUENCE</scope>
    <source>
        <strain evidence="2">EPUS1.4</strain>
        <tissue evidence="2">Thallus</tissue>
    </source>
</reference>
<sequence length="85" mass="9785">MLSNLASFRYRTISSSPLVEHLYCHFPRSRCWFAQPSSSSLSEVASPANLDKVQERTWHLGRTKTKTPNDDDDIELPENVTMEEE</sequence>
<evidence type="ECO:0000313" key="3">
    <source>
        <dbReference type="Proteomes" id="UP000606974"/>
    </source>
</evidence>
<evidence type="ECO:0000256" key="1">
    <source>
        <dbReference type="SAM" id="MobiDB-lite"/>
    </source>
</evidence>
<feature type="compositionally biased region" description="Acidic residues" evidence="1">
    <location>
        <begin position="70"/>
        <end position="85"/>
    </location>
</feature>
<gene>
    <name evidence="2" type="ORF">GJ744_010504</name>
</gene>